<gene>
    <name evidence="10" type="ORF">FPY71_13905</name>
</gene>
<keyword evidence="4" id="KW-0997">Cell inner membrane</keyword>
<feature type="transmembrane region" description="Helical" evidence="8">
    <location>
        <begin position="247"/>
        <end position="267"/>
    </location>
</feature>
<evidence type="ECO:0000313" key="10">
    <source>
        <dbReference type="EMBL" id="KAA0969615.1"/>
    </source>
</evidence>
<keyword evidence="5 8" id="KW-0812">Transmembrane</keyword>
<comment type="caution">
    <text evidence="10">The sequence shown here is derived from an EMBL/GenBank/DDBJ whole genome shotgun (WGS) entry which is preliminary data.</text>
</comment>
<dbReference type="GO" id="GO:0005886">
    <property type="term" value="C:plasma membrane"/>
    <property type="evidence" value="ECO:0007669"/>
    <property type="project" value="UniProtKB-SubCell"/>
</dbReference>
<dbReference type="EMBL" id="VTWH01000003">
    <property type="protein sequence ID" value="KAA0969615.1"/>
    <property type="molecule type" value="Genomic_DNA"/>
</dbReference>
<keyword evidence="6 8" id="KW-1133">Transmembrane helix</keyword>
<dbReference type="InterPro" id="IPR000515">
    <property type="entry name" value="MetI-like"/>
</dbReference>
<reference evidence="10 11" key="1">
    <citation type="submission" date="2019-08" db="EMBL/GenBank/DDBJ databases">
        <title>Aureimonas fodiniaquatilis sp. nov., isolated from a coal mine wastewater.</title>
        <authorList>
            <person name="Kim W."/>
        </authorList>
    </citation>
    <scope>NUCLEOTIDE SEQUENCE [LARGE SCALE GENOMIC DNA]</scope>
    <source>
        <strain evidence="10 11">CAU 1482</strain>
    </source>
</reference>
<feature type="transmembrane region" description="Helical" evidence="8">
    <location>
        <begin position="393"/>
        <end position="415"/>
    </location>
</feature>
<feature type="domain" description="ABC transmembrane type-1" evidence="9">
    <location>
        <begin position="355"/>
        <end position="547"/>
    </location>
</feature>
<comment type="subcellular location">
    <subcellularLocation>
        <location evidence="1">Cell inner membrane</location>
        <topology evidence="1">Multi-pass membrane protein</topology>
    </subcellularLocation>
    <subcellularLocation>
        <location evidence="8">Cell membrane</location>
        <topology evidence="8">Multi-pass membrane protein</topology>
    </subcellularLocation>
</comment>
<dbReference type="PANTHER" id="PTHR43357:SF4">
    <property type="entry name" value="INNER MEMBRANE ABC TRANSPORTER PERMEASE PROTEIN YDCV"/>
    <property type="match status" value="1"/>
</dbReference>
<feature type="transmembrane region" description="Helical" evidence="8">
    <location>
        <begin position="189"/>
        <end position="214"/>
    </location>
</feature>
<dbReference type="RefSeq" id="WP_149300900.1">
    <property type="nucleotide sequence ID" value="NZ_VTWH01000003.1"/>
</dbReference>
<dbReference type="PROSITE" id="PS50928">
    <property type="entry name" value="ABC_TM1"/>
    <property type="match status" value="2"/>
</dbReference>
<evidence type="ECO:0000256" key="4">
    <source>
        <dbReference type="ARBA" id="ARBA00022519"/>
    </source>
</evidence>
<evidence type="ECO:0000256" key="8">
    <source>
        <dbReference type="RuleBase" id="RU363032"/>
    </source>
</evidence>
<dbReference type="SUPFAM" id="SSF161098">
    <property type="entry name" value="MetI-like"/>
    <property type="match status" value="2"/>
</dbReference>
<keyword evidence="11" id="KW-1185">Reference proteome</keyword>
<feature type="transmembrane region" description="Helical" evidence="8">
    <location>
        <begin position="359"/>
        <end position="381"/>
    </location>
</feature>
<protein>
    <submittedName>
        <fullName evidence="10">Iron ABC transporter permease</fullName>
    </submittedName>
</protein>
<keyword evidence="2 8" id="KW-0813">Transport</keyword>
<dbReference type="InterPro" id="IPR035906">
    <property type="entry name" value="MetI-like_sf"/>
</dbReference>
<feature type="transmembrane region" description="Helical" evidence="8">
    <location>
        <begin position="69"/>
        <end position="92"/>
    </location>
</feature>
<organism evidence="10 11">
    <name type="scientific">Aureimonas fodinaquatilis</name>
    <dbReference type="NCBI Taxonomy" id="2565783"/>
    <lineage>
        <taxon>Bacteria</taxon>
        <taxon>Pseudomonadati</taxon>
        <taxon>Pseudomonadota</taxon>
        <taxon>Alphaproteobacteria</taxon>
        <taxon>Hyphomicrobiales</taxon>
        <taxon>Aurantimonadaceae</taxon>
        <taxon>Aureimonas</taxon>
    </lineage>
</organism>
<dbReference type="Proteomes" id="UP000324738">
    <property type="component" value="Unassembled WGS sequence"/>
</dbReference>
<evidence type="ECO:0000256" key="6">
    <source>
        <dbReference type="ARBA" id="ARBA00022989"/>
    </source>
</evidence>
<dbReference type="Gene3D" id="1.10.3720.10">
    <property type="entry name" value="MetI-like"/>
    <property type="match status" value="2"/>
</dbReference>
<sequence length="557" mass="59176">MTAKAAEDRNTLGWLAISGLVVVVAVPFAFIVLQAVFPQLGRGSLAAPFSHLFSTLADPALLRMAGNSLGLGIAVAALSALIALPLAVLRAFFRVPFALFWDVVLLVPFMIPPYIATLGWIMSLQPRGYMEQLLGLHLASFLFSVPGVVFIMAMNGFPLIYFAMSRTLETVGARYADVGRLFGAKPLRAFFRITLPLSIPGLTASLLLVFALAIEEYGTPAALGSRFGFQVLVTGIDNRISDWPIDLPGAAVMSLLLVLMSLGAFMLQRRIVARGNYQTLGGKPQAQAKKPLGVWAVPVTLLFTFIAFLATGLPMLAILATALSRTISGGLSPDNLSLNNFAAILDDSGGALRALTNSLTLGVATALIAGLLGAVSAYVVVRSRFGGRGFLDILSALPNALPGVVVAVGLILAWNQPFLPITPYNTALILLLAYVCILLPQPVRHATAAFQQIGDNLDAAARVCGATPITVFRRIMLPLILPSLATSMLLVFAIASRELVASLLVAPVGMMTTASFIWRQFEQGSVGIGMAMAFITILLTTMLPLLLMSVLRRMSAN</sequence>
<dbReference type="AlphaFoldDB" id="A0A5B0DUJ6"/>
<evidence type="ECO:0000256" key="2">
    <source>
        <dbReference type="ARBA" id="ARBA00022448"/>
    </source>
</evidence>
<feature type="transmembrane region" description="Helical" evidence="8">
    <location>
        <begin position="475"/>
        <end position="494"/>
    </location>
</feature>
<name>A0A5B0DUJ6_9HYPH</name>
<evidence type="ECO:0000256" key="1">
    <source>
        <dbReference type="ARBA" id="ARBA00004429"/>
    </source>
</evidence>
<dbReference type="GO" id="GO:0055085">
    <property type="term" value="P:transmembrane transport"/>
    <property type="evidence" value="ECO:0007669"/>
    <property type="project" value="InterPro"/>
</dbReference>
<feature type="transmembrane region" description="Helical" evidence="8">
    <location>
        <begin position="292"/>
        <end position="323"/>
    </location>
</feature>
<evidence type="ECO:0000313" key="11">
    <source>
        <dbReference type="Proteomes" id="UP000324738"/>
    </source>
</evidence>
<feature type="transmembrane region" description="Helical" evidence="8">
    <location>
        <begin position="99"/>
        <end position="121"/>
    </location>
</feature>
<accession>A0A5B0DUJ6</accession>
<keyword evidence="7 8" id="KW-0472">Membrane</keyword>
<dbReference type="CDD" id="cd06261">
    <property type="entry name" value="TM_PBP2"/>
    <property type="match status" value="2"/>
</dbReference>
<evidence type="ECO:0000256" key="5">
    <source>
        <dbReference type="ARBA" id="ARBA00022692"/>
    </source>
</evidence>
<dbReference type="OrthoDB" id="7056428at2"/>
<dbReference type="Pfam" id="PF00528">
    <property type="entry name" value="BPD_transp_1"/>
    <property type="match status" value="2"/>
</dbReference>
<evidence type="ECO:0000256" key="7">
    <source>
        <dbReference type="ARBA" id="ARBA00023136"/>
    </source>
</evidence>
<keyword evidence="3" id="KW-1003">Cell membrane</keyword>
<evidence type="ECO:0000256" key="3">
    <source>
        <dbReference type="ARBA" id="ARBA00022475"/>
    </source>
</evidence>
<feature type="transmembrane region" description="Helical" evidence="8">
    <location>
        <begin position="141"/>
        <end position="164"/>
    </location>
</feature>
<feature type="transmembrane region" description="Helical" evidence="8">
    <location>
        <begin position="500"/>
        <end position="518"/>
    </location>
</feature>
<proteinExistence type="inferred from homology"/>
<feature type="domain" description="ABC transmembrane type-1" evidence="9">
    <location>
        <begin position="65"/>
        <end position="268"/>
    </location>
</feature>
<dbReference type="PANTHER" id="PTHR43357">
    <property type="entry name" value="INNER MEMBRANE ABC TRANSPORTER PERMEASE PROTEIN YDCV"/>
    <property type="match status" value="1"/>
</dbReference>
<comment type="similarity">
    <text evidence="8">Belongs to the binding-protein-dependent transport system permease family.</text>
</comment>
<feature type="transmembrane region" description="Helical" evidence="8">
    <location>
        <begin position="530"/>
        <end position="551"/>
    </location>
</feature>
<evidence type="ECO:0000259" key="9">
    <source>
        <dbReference type="PROSITE" id="PS50928"/>
    </source>
</evidence>
<feature type="transmembrane region" description="Helical" evidence="8">
    <location>
        <begin position="12"/>
        <end position="37"/>
    </location>
</feature>